<dbReference type="Gene3D" id="1.25.40.10">
    <property type="entry name" value="Tetratricopeptide repeat domain"/>
    <property type="match status" value="3"/>
</dbReference>
<accession>A0A848LYK2</accession>
<dbReference type="PROSITE" id="PS00107">
    <property type="entry name" value="PROTEIN_KINASE_ATP"/>
    <property type="match status" value="1"/>
</dbReference>
<evidence type="ECO:0000256" key="2">
    <source>
        <dbReference type="ARBA" id="ARBA00022741"/>
    </source>
</evidence>
<dbReference type="Pfam" id="PF13374">
    <property type="entry name" value="TPR_10"/>
    <property type="match status" value="1"/>
</dbReference>
<feature type="compositionally biased region" description="Polar residues" evidence="7">
    <location>
        <begin position="1"/>
        <end position="16"/>
    </location>
</feature>
<dbReference type="SUPFAM" id="SSF48452">
    <property type="entry name" value="TPR-like"/>
    <property type="match status" value="4"/>
</dbReference>
<dbReference type="AlphaFoldDB" id="A0A848LYK2"/>
<dbReference type="Pfam" id="PF00069">
    <property type="entry name" value="Pkinase"/>
    <property type="match status" value="1"/>
</dbReference>
<comment type="caution">
    <text evidence="9">The sequence shown here is derived from an EMBL/GenBank/DDBJ whole genome shotgun (WGS) entry which is preliminary data.</text>
</comment>
<dbReference type="PROSITE" id="PS00108">
    <property type="entry name" value="PROTEIN_KINASE_ST"/>
    <property type="match status" value="1"/>
</dbReference>
<evidence type="ECO:0000313" key="10">
    <source>
        <dbReference type="Proteomes" id="UP000518300"/>
    </source>
</evidence>
<keyword evidence="9" id="KW-0723">Serine/threonine-protein kinase</keyword>
<evidence type="ECO:0000256" key="1">
    <source>
        <dbReference type="ARBA" id="ARBA00022679"/>
    </source>
</evidence>
<dbReference type="Gene3D" id="1.10.510.10">
    <property type="entry name" value="Transferase(Phosphotransferase) domain 1"/>
    <property type="match status" value="1"/>
</dbReference>
<keyword evidence="2 6" id="KW-0547">Nucleotide-binding</keyword>
<evidence type="ECO:0000256" key="7">
    <source>
        <dbReference type="SAM" id="MobiDB-lite"/>
    </source>
</evidence>
<dbReference type="InterPro" id="IPR017441">
    <property type="entry name" value="Protein_kinase_ATP_BS"/>
</dbReference>
<evidence type="ECO:0000259" key="8">
    <source>
        <dbReference type="PROSITE" id="PS50011"/>
    </source>
</evidence>
<dbReference type="Gene3D" id="3.30.200.20">
    <property type="entry name" value="Phosphorylase Kinase, domain 1"/>
    <property type="match status" value="1"/>
</dbReference>
<sequence length="1007" mass="108495">MSSTSRDTQQTEQNLSDVGGQGTANPDLGSQDGGLPPAGGYGTGGRDDGTHAGGGTPLHHTRVGRYVLLSRLGKGGMGEVFEAFDPELRRTVAIKVLHDRQLSGESHDTRAMRLMREAQAMARLSHPNVLTVHDVGTHDGRVFLAMAKVDGGNLRQWLKQAPRSFRQVLPVCLAMGRGLAAAHAAGLVHRDFKPDNVLLNGEGGVWVTDFGIAREASDGSEATTVPLLGEGEGEVPLTVTGAMVGTPAYMAPEQYAGRPADARSDQFSFCISVYEALAGQRPFEEGTLRRMAVTLLDTARAKEGAIVERPDLAPPPHPKVPGWVHRLLVRGLSVSPEARFPSMDALLDALSKDPSAARRKWLGGAAAVLGGVALASGVALTVAKPQEQARPCTGAPELFARSWGAPQRGMMEKAFLASGAPDAAGAFSRAAKALDAYGTEWSTMHQQACEATRVTGAQPESHLALRMACLDRRLRSVDALTAELSRADAALVARSSEAVALLRGVSGCANIEALSAPVPLPEDPAVRAKVEEVRGQVAHAQALLDAGRYPQALPIAKAAAGSARALKYRPLEAEALHVLGWAHQRLSQVEESMTTWAEAMAAATAGRHDELAVQLATDLVAGLSDDRNYYSEAHLWARQAHALLERLGGSPELEGKLSNNEGVLAYREDKFEDAAAHYGRAVALRERALGPEHLDVGKSLNNLGMVLARQNRAAEALPLYRRALAITEERLGPQHPMLANTFANLGIAEKELGHYPEALKWMERAYALRRDTLGADHPQTLRMLNDMAMVHEETGAHDKALAIHQQALEGMRKAFGPESVEAIEALRALASAEERLGREDDAMVHYREGLALQLEVLEPEDMALHTMEEDLARLLLLHRKKPHEALPMARSALTRKVSALGPEHAGTIHARTGLAMTLLALNKPDGALEEMELTARLLAPLGWSDAEAAWAYYAHAQALWKVKPAERPRALELARRAAEGFTQQGSYGTKDLEDVRRWMASRERATK</sequence>
<dbReference type="PANTHER" id="PTHR43289">
    <property type="entry name" value="MITOGEN-ACTIVATED PROTEIN KINASE KINASE KINASE 20-RELATED"/>
    <property type="match status" value="1"/>
</dbReference>
<evidence type="ECO:0000256" key="4">
    <source>
        <dbReference type="ARBA" id="ARBA00022840"/>
    </source>
</evidence>
<evidence type="ECO:0000256" key="3">
    <source>
        <dbReference type="ARBA" id="ARBA00022777"/>
    </source>
</evidence>
<protein>
    <submittedName>
        <fullName evidence="9">Serine/threonine protein kinase</fullName>
    </submittedName>
</protein>
<evidence type="ECO:0000256" key="5">
    <source>
        <dbReference type="PROSITE-ProRule" id="PRU00339"/>
    </source>
</evidence>
<dbReference type="PROSITE" id="PS50005">
    <property type="entry name" value="TPR"/>
    <property type="match status" value="2"/>
</dbReference>
<dbReference type="InterPro" id="IPR011990">
    <property type="entry name" value="TPR-like_helical_dom_sf"/>
</dbReference>
<proteinExistence type="predicted"/>
<dbReference type="SUPFAM" id="SSF56112">
    <property type="entry name" value="Protein kinase-like (PK-like)"/>
    <property type="match status" value="1"/>
</dbReference>
<dbReference type="CDD" id="cd14014">
    <property type="entry name" value="STKc_PknB_like"/>
    <property type="match status" value="1"/>
</dbReference>
<dbReference type="GO" id="GO:0004674">
    <property type="term" value="F:protein serine/threonine kinase activity"/>
    <property type="evidence" value="ECO:0007669"/>
    <property type="project" value="UniProtKB-KW"/>
</dbReference>
<keyword evidence="3 9" id="KW-0418">Kinase</keyword>
<feature type="repeat" description="TPR" evidence="5">
    <location>
        <begin position="739"/>
        <end position="772"/>
    </location>
</feature>
<dbReference type="SMART" id="SM00028">
    <property type="entry name" value="TPR"/>
    <property type="match status" value="6"/>
</dbReference>
<feature type="region of interest" description="Disordered" evidence="7">
    <location>
        <begin position="1"/>
        <end position="59"/>
    </location>
</feature>
<dbReference type="Pfam" id="PF13424">
    <property type="entry name" value="TPR_12"/>
    <property type="match status" value="2"/>
</dbReference>
<reference evidence="9 10" key="1">
    <citation type="submission" date="2020-04" db="EMBL/GenBank/DDBJ databases">
        <title>Draft genome of Pyxidicoccus fallax type strain.</title>
        <authorList>
            <person name="Whitworth D.E."/>
        </authorList>
    </citation>
    <scope>NUCLEOTIDE SEQUENCE [LARGE SCALE GENOMIC DNA]</scope>
    <source>
        <strain evidence="9 10">DSM 14698</strain>
    </source>
</reference>
<dbReference type="InterPro" id="IPR011009">
    <property type="entry name" value="Kinase-like_dom_sf"/>
</dbReference>
<organism evidence="9 10">
    <name type="scientific">Pyxidicoccus fallax</name>
    <dbReference type="NCBI Taxonomy" id="394095"/>
    <lineage>
        <taxon>Bacteria</taxon>
        <taxon>Pseudomonadati</taxon>
        <taxon>Myxococcota</taxon>
        <taxon>Myxococcia</taxon>
        <taxon>Myxococcales</taxon>
        <taxon>Cystobacterineae</taxon>
        <taxon>Myxococcaceae</taxon>
        <taxon>Pyxidicoccus</taxon>
    </lineage>
</organism>
<dbReference type="PANTHER" id="PTHR43289:SF6">
    <property type="entry name" value="SERINE_THREONINE-PROTEIN KINASE NEKL-3"/>
    <property type="match status" value="1"/>
</dbReference>
<feature type="repeat" description="TPR" evidence="5">
    <location>
        <begin position="697"/>
        <end position="730"/>
    </location>
</feature>
<dbReference type="PROSITE" id="PS50011">
    <property type="entry name" value="PROTEIN_KINASE_DOM"/>
    <property type="match status" value="1"/>
</dbReference>
<keyword evidence="10" id="KW-1185">Reference proteome</keyword>
<dbReference type="Proteomes" id="UP000518300">
    <property type="component" value="Unassembled WGS sequence"/>
</dbReference>
<feature type="binding site" evidence="6">
    <location>
        <position position="95"/>
    </location>
    <ligand>
        <name>ATP</name>
        <dbReference type="ChEBI" id="CHEBI:30616"/>
    </ligand>
</feature>
<dbReference type="InterPro" id="IPR008271">
    <property type="entry name" value="Ser/Thr_kinase_AS"/>
</dbReference>
<evidence type="ECO:0000256" key="6">
    <source>
        <dbReference type="PROSITE-ProRule" id="PRU10141"/>
    </source>
</evidence>
<dbReference type="InterPro" id="IPR019734">
    <property type="entry name" value="TPR_rpt"/>
</dbReference>
<name>A0A848LYK2_9BACT</name>
<dbReference type="RefSeq" id="WP_169351807.1">
    <property type="nucleotide sequence ID" value="NZ_JABBJJ010000456.1"/>
</dbReference>
<dbReference type="GO" id="GO:0005524">
    <property type="term" value="F:ATP binding"/>
    <property type="evidence" value="ECO:0007669"/>
    <property type="project" value="UniProtKB-UniRule"/>
</dbReference>
<evidence type="ECO:0000313" key="9">
    <source>
        <dbReference type="EMBL" id="NMO22680.1"/>
    </source>
</evidence>
<dbReference type="EMBL" id="JABBJJ010000456">
    <property type="protein sequence ID" value="NMO22680.1"/>
    <property type="molecule type" value="Genomic_DNA"/>
</dbReference>
<gene>
    <name evidence="9" type="ORF">HG543_48665</name>
</gene>
<keyword evidence="4 6" id="KW-0067">ATP-binding</keyword>
<keyword evidence="5" id="KW-0802">TPR repeat</keyword>
<feature type="domain" description="Protein kinase" evidence="8">
    <location>
        <begin position="66"/>
        <end position="362"/>
    </location>
</feature>
<keyword evidence="1" id="KW-0808">Transferase</keyword>
<dbReference type="InterPro" id="IPR000719">
    <property type="entry name" value="Prot_kinase_dom"/>
</dbReference>